<comment type="caution">
    <text evidence="2">The sequence shown here is derived from an EMBL/GenBank/DDBJ whole genome shotgun (WGS) entry which is preliminary data.</text>
</comment>
<gene>
    <name evidence="2" type="ORF">ACFQO7_20405</name>
</gene>
<evidence type="ECO:0000256" key="1">
    <source>
        <dbReference type="SAM" id="Phobius"/>
    </source>
</evidence>
<keyword evidence="1" id="KW-1133">Transmembrane helix</keyword>
<organism evidence="2 3">
    <name type="scientific">Catellatospora aurea</name>
    <dbReference type="NCBI Taxonomy" id="1337874"/>
    <lineage>
        <taxon>Bacteria</taxon>
        <taxon>Bacillati</taxon>
        <taxon>Actinomycetota</taxon>
        <taxon>Actinomycetes</taxon>
        <taxon>Micromonosporales</taxon>
        <taxon>Micromonosporaceae</taxon>
        <taxon>Catellatospora</taxon>
    </lineage>
</organism>
<keyword evidence="1" id="KW-0472">Membrane</keyword>
<feature type="transmembrane region" description="Helical" evidence="1">
    <location>
        <begin position="38"/>
        <end position="56"/>
    </location>
</feature>
<keyword evidence="3" id="KW-1185">Reference proteome</keyword>
<evidence type="ECO:0000313" key="3">
    <source>
        <dbReference type="Proteomes" id="UP001596392"/>
    </source>
</evidence>
<feature type="transmembrane region" description="Helical" evidence="1">
    <location>
        <begin position="16"/>
        <end position="32"/>
    </location>
</feature>
<dbReference type="RefSeq" id="WP_376807819.1">
    <property type="nucleotide sequence ID" value="NZ_JBHTAC010000020.1"/>
</dbReference>
<dbReference type="EMBL" id="JBHTAC010000020">
    <property type="protein sequence ID" value="MFC7244844.1"/>
    <property type="molecule type" value="Genomic_DNA"/>
</dbReference>
<proteinExistence type="predicted"/>
<protein>
    <submittedName>
        <fullName evidence="2">Uncharacterized protein</fullName>
    </submittedName>
</protein>
<name>A0ABW2GXZ8_9ACTN</name>
<sequence length="95" mass="10576">MAADEGRRARSRRTRWIVVVVLAALVTLWFVPGGAVSWVRPALLALAAGVVAVWYWRRSGSHARRTAPAAPRAEDTRDLWDALDRGEDLTDDPRV</sequence>
<dbReference type="Proteomes" id="UP001596392">
    <property type="component" value="Unassembled WGS sequence"/>
</dbReference>
<keyword evidence="1" id="KW-0812">Transmembrane</keyword>
<accession>A0ABW2GXZ8</accession>
<evidence type="ECO:0000313" key="2">
    <source>
        <dbReference type="EMBL" id="MFC7244844.1"/>
    </source>
</evidence>
<reference evidence="3" key="1">
    <citation type="journal article" date="2019" name="Int. J. Syst. Evol. Microbiol.">
        <title>The Global Catalogue of Microorganisms (GCM) 10K type strain sequencing project: providing services to taxonomists for standard genome sequencing and annotation.</title>
        <authorList>
            <consortium name="The Broad Institute Genomics Platform"/>
            <consortium name="The Broad Institute Genome Sequencing Center for Infectious Disease"/>
            <person name="Wu L."/>
            <person name="Ma J."/>
        </authorList>
    </citation>
    <scope>NUCLEOTIDE SEQUENCE [LARGE SCALE GENOMIC DNA]</scope>
    <source>
        <strain evidence="3">CGMCC 1.9106</strain>
    </source>
</reference>